<dbReference type="Proteomes" id="UP000823941">
    <property type="component" value="Chromosome 2"/>
</dbReference>
<feature type="disulfide bond" evidence="5">
    <location>
        <begin position="380"/>
        <end position="398"/>
    </location>
</feature>
<organism evidence="8 9">
    <name type="scientific">Plutella xylostella</name>
    <name type="common">Diamondback moth</name>
    <name type="synonym">Plutella maculipennis</name>
    <dbReference type="NCBI Taxonomy" id="51655"/>
    <lineage>
        <taxon>Eukaryota</taxon>
        <taxon>Metazoa</taxon>
        <taxon>Ecdysozoa</taxon>
        <taxon>Arthropoda</taxon>
        <taxon>Hexapoda</taxon>
        <taxon>Insecta</taxon>
        <taxon>Pterygota</taxon>
        <taxon>Neoptera</taxon>
        <taxon>Endopterygota</taxon>
        <taxon>Lepidoptera</taxon>
        <taxon>Glossata</taxon>
        <taxon>Ditrysia</taxon>
        <taxon>Yponomeutoidea</taxon>
        <taxon>Plutellidae</taxon>
        <taxon>Plutella</taxon>
    </lineage>
</organism>
<dbReference type="PRINTS" id="PR00791">
    <property type="entry name" value="PEPDIPTASEA"/>
</dbReference>
<dbReference type="PROSITE" id="PS52011">
    <property type="entry name" value="PEPTIDASE_M2"/>
    <property type="match status" value="1"/>
</dbReference>
<keyword evidence="6" id="KW-0482">Metalloprotease</keyword>
<name>A0ABQ7R623_PLUXY</name>
<keyword evidence="4 6" id="KW-0325">Glycoprotein</keyword>
<dbReference type="CDD" id="cd06461">
    <property type="entry name" value="M2_ACE"/>
    <property type="match status" value="1"/>
</dbReference>
<evidence type="ECO:0000313" key="8">
    <source>
        <dbReference type="EMBL" id="KAG7312752.1"/>
    </source>
</evidence>
<evidence type="ECO:0000256" key="3">
    <source>
        <dbReference type="ARBA" id="ARBA00023157"/>
    </source>
</evidence>
<keyword evidence="9" id="KW-1185">Reference proteome</keyword>
<dbReference type="EMBL" id="JAHIBW010000002">
    <property type="protein sequence ID" value="KAG7312752.1"/>
    <property type="molecule type" value="Genomic_DNA"/>
</dbReference>
<reference evidence="8 9" key="1">
    <citation type="submission" date="2021-06" db="EMBL/GenBank/DDBJ databases">
        <title>A haploid diamondback moth (Plutella xylostella L.) genome assembly resolves 31 chromosomes and identifies a diamide resistance mutation.</title>
        <authorList>
            <person name="Ward C.M."/>
            <person name="Perry K.D."/>
            <person name="Baker G."/>
            <person name="Powis K."/>
            <person name="Heckel D.G."/>
            <person name="Baxter S.W."/>
        </authorList>
    </citation>
    <scope>NUCLEOTIDE SEQUENCE [LARGE SCALE GENOMIC DNA]</scope>
    <source>
        <strain evidence="8 9">LV</strain>
        <tissue evidence="8">Single pupa</tissue>
    </source>
</reference>
<dbReference type="EC" id="3.4.-.-" evidence="6"/>
<comment type="cofactor">
    <cofactor evidence="6">
        <name>Zn(2+)</name>
        <dbReference type="ChEBI" id="CHEBI:29105"/>
    </cofactor>
    <text evidence="6">Binds 1 zinc ion per subunit.</text>
</comment>
<dbReference type="Pfam" id="PF01401">
    <property type="entry name" value="Peptidase_M2"/>
    <property type="match status" value="1"/>
</dbReference>
<keyword evidence="3 5" id="KW-1015">Disulfide bond</keyword>
<dbReference type="PANTHER" id="PTHR10514:SF27">
    <property type="entry name" value="ANGIOTENSIN-CONVERTING ENZYME"/>
    <property type="match status" value="1"/>
</dbReference>
<keyword evidence="6" id="KW-0862">Zinc</keyword>
<dbReference type="PANTHER" id="PTHR10514">
    <property type="entry name" value="ANGIOTENSIN-CONVERTING ENZYME"/>
    <property type="match status" value="1"/>
</dbReference>
<evidence type="ECO:0000313" key="9">
    <source>
        <dbReference type="Proteomes" id="UP000823941"/>
    </source>
</evidence>
<dbReference type="InterPro" id="IPR001548">
    <property type="entry name" value="Peptidase_M2"/>
</dbReference>
<keyword evidence="6" id="KW-0121">Carboxypeptidase</keyword>
<comment type="caution">
    <text evidence="5">Lacks conserved residue(s) required for the propagation of feature annotation.</text>
</comment>
<comment type="similarity">
    <text evidence="1 5 6">Belongs to the peptidase M2 family.</text>
</comment>
<evidence type="ECO:0000256" key="2">
    <source>
        <dbReference type="ARBA" id="ARBA00022729"/>
    </source>
</evidence>
<comment type="caution">
    <text evidence="8">The sequence shown here is derived from an EMBL/GenBank/DDBJ whole genome shotgun (WGS) entry which is preliminary data.</text>
</comment>
<gene>
    <name evidence="8" type="ORF">JYU34_001129</name>
</gene>
<keyword evidence="2 7" id="KW-0732">Signal</keyword>
<evidence type="ECO:0000256" key="7">
    <source>
        <dbReference type="SAM" id="SignalP"/>
    </source>
</evidence>
<accession>A0ABQ7R623</accession>
<keyword evidence="6" id="KW-0645">Protease</keyword>
<evidence type="ECO:0000256" key="4">
    <source>
        <dbReference type="ARBA" id="ARBA00023180"/>
    </source>
</evidence>
<feature type="chain" id="PRO_5047325122" description="Angiotensin-converting enzyme" evidence="7">
    <location>
        <begin position="19"/>
        <end position="674"/>
    </location>
</feature>
<evidence type="ECO:0000256" key="6">
    <source>
        <dbReference type="RuleBase" id="RU361144"/>
    </source>
</evidence>
<dbReference type="SUPFAM" id="SSF55486">
    <property type="entry name" value="Metalloproteases ('zincins'), catalytic domain"/>
    <property type="match status" value="1"/>
</dbReference>
<proteinExistence type="inferred from homology"/>
<keyword evidence="6" id="KW-0479">Metal-binding</keyword>
<keyword evidence="6" id="KW-0378">Hydrolase</keyword>
<evidence type="ECO:0000256" key="5">
    <source>
        <dbReference type="PROSITE-ProRule" id="PRU01355"/>
    </source>
</evidence>
<feature type="signal peptide" evidence="7">
    <location>
        <begin position="1"/>
        <end position="18"/>
    </location>
</feature>
<evidence type="ECO:0000256" key="1">
    <source>
        <dbReference type="ARBA" id="ARBA00008139"/>
    </source>
</evidence>
<protein>
    <recommendedName>
        <fullName evidence="6">Angiotensin-converting enzyme</fullName>
        <ecNumber evidence="6">3.4.-.-</ecNumber>
    </recommendedName>
</protein>
<sequence>MRALTPTFLLLLTTLTLCHKNKINDYFEKINTQFIKHNQVATSISWSSSIKPSNEEMATLNNKYQAEVIAWQHQTCDALAAMQTAHLLNSSQERQAYLLCRGPVYTLEYASQKTELYDQLQSVYSNVQVCIPSHHNNLTADNPRAAQSAILNFIASVIQYNDFEPSLGEKDSVSKVVRLLSSNVLTQTDGFCLNGEEDFQKLMRYGNNEAVLRWLWLEWREKIGRNVKETYIKLVNIENVAAARNGYTDIGAAWREELEIPNLRQKCRELYESIRPLYKLLHGVVRFFLRHKYYARGVPETGPIPAHYLGDLWSQNWESLSDLIIRHNIDVNKNIRKKNWSLKHMAKRAEDFYQSMGLPPMTESFWRNSIFWRQNSMIRCHGTAAYMFKRNDFRLLYCAVNSSDDFYVIHHEMGHIQYYMAYEHQPGIFRQGANSAFHESIGDAIMLGVSSPQHLYRLGLINDTILLPSTPNHPENNLKNPKNHAKTSVQLSTDDILLLKQGLNKIPQIPFALLIDEYRWKMFEGGIDDRAYNKAFWDMARELQGISPPEPRDERQFDIAAKYHVPDNTPYISSFLQHQLFEALCRAAVYGTRDVTTDLPPSMAVHRCDIYGSKAAGKVLRDIMSRGSSQHWRNILQETINQDDITSESFIRYYKPLTRLLERLVQEYNIPIGW</sequence>